<reference evidence="9 11" key="2">
    <citation type="journal article" date="2018" name="Plant J.">
        <title>The Physcomitrella patens chromosome-scale assembly reveals moss genome structure and evolution.</title>
        <authorList>
            <person name="Lang D."/>
            <person name="Ullrich K.K."/>
            <person name="Murat F."/>
            <person name="Fuchs J."/>
            <person name="Jenkins J."/>
            <person name="Haas F.B."/>
            <person name="Piednoel M."/>
            <person name="Gundlach H."/>
            <person name="Van Bel M."/>
            <person name="Meyberg R."/>
            <person name="Vives C."/>
            <person name="Morata J."/>
            <person name="Symeonidi A."/>
            <person name="Hiss M."/>
            <person name="Muchero W."/>
            <person name="Kamisugi Y."/>
            <person name="Saleh O."/>
            <person name="Blanc G."/>
            <person name="Decker E.L."/>
            <person name="van Gessel N."/>
            <person name="Grimwood J."/>
            <person name="Hayes R.D."/>
            <person name="Graham S.W."/>
            <person name="Gunter L.E."/>
            <person name="McDaniel S.F."/>
            <person name="Hoernstein S.N.W."/>
            <person name="Larsson A."/>
            <person name="Li F.W."/>
            <person name="Perroud P.F."/>
            <person name="Phillips J."/>
            <person name="Ranjan P."/>
            <person name="Rokshar D.S."/>
            <person name="Rothfels C.J."/>
            <person name="Schneider L."/>
            <person name="Shu S."/>
            <person name="Stevenson D.W."/>
            <person name="Thummler F."/>
            <person name="Tillich M."/>
            <person name="Villarreal Aguilar J.C."/>
            <person name="Widiez T."/>
            <person name="Wong G.K."/>
            <person name="Wymore A."/>
            <person name="Zhang Y."/>
            <person name="Zimmer A.D."/>
            <person name="Quatrano R.S."/>
            <person name="Mayer K.F.X."/>
            <person name="Goodstein D."/>
            <person name="Casacuberta J.M."/>
            <person name="Vandepoele K."/>
            <person name="Reski R."/>
            <person name="Cuming A.C."/>
            <person name="Tuskan G.A."/>
            <person name="Maumus F."/>
            <person name="Salse J."/>
            <person name="Schmutz J."/>
            <person name="Rensing S.A."/>
        </authorList>
    </citation>
    <scope>NUCLEOTIDE SEQUENCE [LARGE SCALE GENOMIC DNA]</scope>
    <source>
        <strain evidence="10 11">cv. Gransden 2004</strain>
    </source>
</reference>
<dbReference type="EnsemblPlants" id="Pp3c12_15930V3.1">
    <property type="protein sequence ID" value="Pp3c12_15930V3.1"/>
    <property type="gene ID" value="Pp3c12_15930"/>
</dbReference>
<dbReference type="EMBL" id="ABEU02000012">
    <property type="protein sequence ID" value="PNR43965.1"/>
    <property type="molecule type" value="Genomic_DNA"/>
</dbReference>
<evidence type="ECO:0000313" key="10">
    <source>
        <dbReference type="EnsemblPlants" id="Pp3c12_15930V3.1"/>
    </source>
</evidence>
<keyword evidence="2 6" id="KW-0812">Transmembrane</keyword>
<evidence type="ECO:0000313" key="9">
    <source>
        <dbReference type="EMBL" id="PNR43965.1"/>
    </source>
</evidence>
<evidence type="ECO:0000256" key="4">
    <source>
        <dbReference type="ARBA" id="ARBA00022989"/>
    </source>
</evidence>
<dbReference type="RefSeq" id="XP_024391706.1">
    <property type="nucleotide sequence ID" value="XM_024535938.2"/>
</dbReference>
<evidence type="ECO:0000256" key="2">
    <source>
        <dbReference type="ARBA" id="ARBA00022692"/>
    </source>
</evidence>
<dbReference type="AlphaFoldDB" id="A0A2K1JR04"/>
<dbReference type="KEGG" id="ppp:112290041"/>
<dbReference type="InterPro" id="IPR003388">
    <property type="entry name" value="Reticulon"/>
</dbReference>
<evidence type="ECO:0000256" key="6">
    <source>
        <dbReference type="RuleBase" id="RU363132"/>
    </source>
</evidence>
<reference evidence="9 11" key="1">
    <citation type="journal article" date="2008" name="Science">
        <title>The Physcomitrella genome reveals evolutionary insights into the conquest of land by plants.</title>
        <authorList>
            <person name="Rensing S."/>
            <person name="Lang D."/>
            <person name="Zimmer A."/>
            <person name="Terry A."/>
            <person name="Salamov A."/>
            <person name="Shapiro H."/>
            <person name="Nishiyama T."/>
            <person name="Perroud P.-F."/>
            <person name="Lindquist E."/>
            <person name="Kamisugi Y."/>
            <person name="Tanahashi T."/>
            <person name="Sakakibara K."/>
            <person name="Fujita T."/>
            <person name="Oishi K."/>
            <person name="Shin-I T."/>
            <person name="Kuroki Y."/>
            <person name="Toyoda A."/>
            <person name="Suzuki Y."/>
            <person name="Hashimoto A."/>
            <person name="Yamaguchi K."/>
            <person name="Sugano A."/>
            <person name="Kohara Y."/>
            <person name="Fujiyama A."/>
            <person name="Anterola A."/>
            <person name="Aoki S."/>
            <person name="Ashton N."/>
            <person name="Barbazuk W.B."/>
            <person name="Barker E."/>
            <person name="Bennetzen J."/>
            <person name="Bezanilla M."/>
            <person name="Blankenship R."/>
            <person name="Cho S.H."/>
            <person name="Dutcher S."/>
            <person name="Estelle M."/>
            <person name="Fawcett J.A."/>
            <person name="Gundlach H."/>
            <person name="Hanada K."/>
            <person name="Heyl A."/>
            <person name="Hicks K.A."/>
            <person name="Hugh J."/>
            <person name="Lohr M."/>
            <person name="Mayer K."/>
            <person name="Melkozernov A."/>
            <person name="Murata T."/>
            <person name="Nelson D."/>
            <person name="Pils B."/>
            <person name="Prigge M."/>
            <person name="Reiss B."/>
            <person name="Renner T."/>
            <person name="Rombauts S."/>
            <person name="Rushton P."/>
            <person name="Sanderfoot A."/>
            <person name="Schween G."/>
            <person name="Shiu S.-H."/>
            <person name="Stueber K."/>
            <person name="Theodoulou F.L."/>
            <person name="Tu H."/>
            <person name="Van de Peer Y."/>
            <person name="Verrier P.J."/>
            <person name="Waters E."/>
            <person name="Wood A."/>
            <person name="Yang L."/>
            <person name="Cove D."/>
            <person name="Cuming A."/>
            <person name="Hasebe M."/>
            <person name="Lucas S."/>
            <person name="Mishler D.B."/>
            <person name="Reski R."/>
            <person name="Grigoriev I."/>
            <person name="Quatrano R.S."/>
            <person name="Boore J.L."/>
        </authorList>
    </citation>
    <scope>NUCLEOTIDE SEQUENCE [LARGE SCALE GENOMIC DNA]</scope>
    <source>
        <strain evidence="10 11">cv. Gransden 2004</strain>
    </source>
</reference>
<keyword evidence="11" id="KW-1185">Reference proteome</keyword>
<dbReference type="GeneID" id="112290041"/>
<dbReference type="InterPro" id="IPR044647">
    <property type="entry name" value="RTNLB17/18/21"/>
</dbReference>
<evidence type="ECO:0000256" key="7">
    <source>
        <dbReference type="SAM" id="MobiDB-lite"/>
    </source>
</evidence>
<dbReference type="PANTHER" id="PTHR46626:SF2">
    <property type="entry name" value="RETICULON-LIKE PROTEIN B17"/>
    <property type="match status" value="1"/>
</dbReference>
<feature type="domain" description="Reticulon" evidence="8">
    <location>
        <begin position="426"/>
        <end position="592"/>
    </location>
</feature>
<dbReference type="Proteomes" id="UP000006727">
    <property type="component" value="Chromosome 12"/>
</dbReference>
<gene>
    <name evidence="10" type="primary">LOC112290041</name>
    <name evidence="9" type="ORF">PHYPA_016348</name>
</gene>
<feature type="compositionally biased region" description="Basic residues" evidence="7">
    <location>
        <begin position="45"/>
        <end position="55"/>
    </location>
</feature>
<evidence type="ECO:0000313" key="11">
    <source>
        <dbReference type="Proteomes" id="UP000006727"/>
    </source>
</evidence>
<dbReference type="PANTHER" id="PTHR46626">
    <property type="entry name" value="RETICULON-LIKE PROTEIN B17"/>
    <property type="match status" value="1"/>
</dbReference>
<feature type="region of interest" description="Disordered" evidence="7">
    <location>
        <begin position="301"/>
        <end position="322"/>
    </location>
</feature>
<sequence length="705" mass="78631">MVQVHLDACLPDVRVAPVRMVGVSQQSPRRTANSGGVNDPGSLHKSTKRFSRSRSLRNSGGEEDVYEAEFGGPAERAPSRASSRSKSRIAKDARAELFGLDDAVHNVVRPRELRSRSAARVEGVDVEMVEEKNESVHIEVPKSRSSSRMRGQRTKEKSDAIAMQASLQGSMEMEARSGRSSLLLKNDSAAHENDGRLYTARSTPSLPTARPSDRVTTPRSSLRSLREQEESRASPDVPVREELRSSTVEHRPLLPNWDYDVGGTPEQEAIVSYRIPTKSPRLTGENSDPPEERLLRVERLTRKQGRSPRKTPEETTDMEVEPGLVHTERAPRRNVRKADLDGPEDEENYMDLHRRARVARQPKKKVRDIPTDPASSLPVILLPQYVMTDVDPVEHVDPFLPVSPNFSSQYFRETSTSRSVAWLHVLGDLVMWKDVPRSTLWFGAGSFGILSASVMKEIQLGIVAISANLALCYLAVVFFYRTFLHRSVAQSSGGQINSSEVTEADFLGLIQFVLPTINLALNKSREIFSGDPATTLRVAIVLWLVSKMGAGVSIWSFLRFGFFALFTIPKCHSRYSTQLYELAQSLLLRGRATWDSFTHKKAILLGGFLLAWNTSSYSSRFWGGFILMVWLKLYQQSNPANFEKALADAGDSSAIDRIDRRRSLLHSTIASQVSQAVPMSEDVLSNSQPVQEFPDRNVNGVGYKA</sequence>
<feature type="compositionally biased region" description="Polar residues" evidence="7">
    <location>
        <begin position="23"/>
        <end position="36"/>
    </location>
</feature>
<comment type="subcellular location">
    <subcellularLocation>
        <location evidence="1 6">Endoplasmic reticulum membrane</location>
        <topology evidence="1 6">Multi-pass membrane protein</topology>
    </subcellularLocation>
</comment>
<feature type="region of interest" description="Disordered" evidence="7">
    <location>
        <begin position="23"/>
        <end position="88"/>
    </location>
</feature>
<dbReference type="Gramene" id="Pp3c12_15930V3.2">
    <property type="protein sequence ID" value="Pp3c12_15930V3.2"/>
    <property type="gene ID" value="Pp3c12_15930"/>
</dbReference>
<dbReference type="PaxDb" id="3218-PP1S70_25V6.1"/>
<evidence type="ECO:0000256" key="3">
    <source>
        <dbReference type="ARBA" id="ARBA00022824"/>
    </source>
</evidence>
<organism evidence="9">
    <name type="scientific">Physcomitrium patens</name>
    <name type="common">Spreading-leaved earth moss</name>
    <name type="synonym">Physcomitrella patens</name>
    <dbReference type="NCBI Taxonomy" id="3218"/>
    <lineage>
        <taxon>Eukaryota</taxon>
        <taxon>Viridiplantae</taxon>
        <taxon>Streptophyta</taxon>
        <taxon>Embryophyta</taxon>
        <taxon>Bryophyta</taxon>
        <taxon>Bryophytina</taxon>
        <taxon>Bryopsida</taxon>
        <taxon>Funariidae</taxon>
        <taxon>Funariales</taxon>
        <taxon>Funariaceae</taxon>
        <taxon>Physcomitrium</taxon>
    </lineage>
</organism>
<keyword evidence="4 6" id="KW-1133">Transmembrane helix</keyword>
<feature type="region of interest" description="Disordered" evidence="7">
    <location>
        <begin position="135"/>
        <end position="159"/>
    </location>
</feature>
<protein>
    <recommendedName>
        <fullName evidence="6">Reticulon-like protein</fullName>
    </recommendedName>
</protein>
<feature type="region of interest" description="Disordered" evidence="7">
    <location>
        <begin position="193"/>
        <end position="247"/>
    </location>
</feature>
<dbReference type="PROSITE" id="PS50845">
    <property type="entry name" value="RETICULON"/>
    <property type="match status" value="1"/>
</dbReference>
<keyword evidence="5 6" id="KW-0472">Membrane</keyword>
<feature type="transmembrane region" description="Helical" evidence="6">
    <location>
        <begin position="541"/>
        <end position="566"/>
    </location>
</feature>
<keyword evidence="3 6" id="KW-0256">Endoplasmic reticulum</keyword>
<accession>A0A2K1JR04</accession>
<feature type="transmembrane region" description="Helical" evidence="6">
    <location>
        <begin position="460"/>
        <end position="480"/>
    </location>
</feature>
<evidence type="ECO:0000256" key="1">
    <source>
        <dbReference type="ARBA" id="ARBA00004477"/>
    </source>
</evidence>
<feature type="compositionally biased region" description="Basic and acidic residues" evidence="7">
    <location>
        <begin position="224"/>
        <end position="247"/>
    </location>
</feature>
<reference evidence="10" key="3">
    <citation type="submission" date="2020-12" db="UniProtKB">
        <authorList>
            <consortium name="EnsemblPlants"/>
        </authorList>
    </citation>
    <scope>IDENTIFICATION</scope>
</reference>
<dbReference type="Pfam" id="PF02453">
    <property type="entry name" value="Reticulon"/>
    <property type="match status" value="1"/>
</dbReference>
<dbReference type="OrthoDB" id="567788at2759"/>
<proteinExistence type="predicted"/>
<dbReference type="GO" id="GO:0005789">
    <property type="term" value="C:endoplasmic reticulum membrane"/>
    <property type="evidence" value="ECO:0007669"/>
    <property type="project" value="UniProtKB-SubCell"/>
</dbReference>
<dbReference type="EnsemblPlants" id="Pp3c12_15930V3.2">
    <property type="protein sequence ID" value="Pp3c12_15930V3.2"/>
    <property type="gene ID" value="Pp3c12_15930"/>
</dbReference>
<dbReference type="Gramene" id="Pp3c12_15930V3.1">
    <property type="protein sequence ID" value="Pp3c12_15930V3.1"/>
    <property type="gene ID" value="Pp3c12_15930"/>
</dbReference>
<name>A0A2K1JR04_PHYPA</name>
<evidence type="ECO:0000256" key="5">
    <source>
        <dbReference type="ARBA" id="ARBA00023136"/>
    </source>
</evidence>
<evidence type="ECO:0000259" key="8">
    <source>
        <dbReference type="PROSITE" id="PS50845"/>
    </source>
</evidence>